<reference evidence="1" key="1">
    <citation type="submission" date="2020-12" db="EMBL/GenBank/DDBJ databases">
        <title>The genome sequence of Inhella sp. 1Y17.</title>
        <authorList>
            <person name="Liu Y."/>
        </authorList>
    </citation>
    <scope>NUCLEOTIDE SEQUENCE</scope>
    <source>
        <strain evidence="1">1Y17</strain>
    </source>
</reference>
<organism evidence="1 2">
    <name type="scientific">Inhella proteolytica</name>
    <dbReference type="NCBI Taxonomy" id="2795029"/>
    <lineage>
        <taxon>Bacteria</taxon>
        <taxon>Pseudomonadati</taxon>
        <taxon>Pseudomonadota</taxon>
        <taxon>Betaproteobacteria</taxon>
        <taxon>Burkholderiales</taxon>
        <taxon>Sphaerotilaceae</taxon>
        <taxon>Inhella</taxon>
    </lineage>
</organism>
<dbReference type="Pfam" id="PF05488">
    <property type="entry name" value="PAAR_motif"/>
    <property type="match status" value="1"/>
</dbReference>
<dbReference type="InterPro" id="IPR008727">
    <property type="entry name" value="PAAR_motif"/>
</dbReference>
<accession>A0A931J4H0</accession>
<dbReference type="CDD" id="cd14744">
    <property type="entry name" value="PAAR_CT_2"/>
    <property type="match status" value="1"/>
</dbReference>
<dbReference type="Gene3D" id="2.60.200.60">
    <property type="match status" value="1"/>
</dbReference>
<evidence type="ECO:0000313" key="2">
    <source>
        <dbReference type="Proteomes" id="UP000613266"/>
    </source>
</evidence>
<comment type="caution">
    <text evidence="1">The sequence shown here is derived from an EMBL/GenBank/DDBJ whole genome shotgun (WGS) entry which is preliminary data.</text>
</comment>
<sequence>MKKRPFIIIGCRTDHGGTVVEGAPTTFHYGIPISRIGDAVPCPIPGHGGAVIATGDPSCIIDGKPAARHGDKTTCGATLLMRQSPSVD</sequence>
<dbReference type="AlphaFoldDB" id="A0A931J4H0"/>
<keyword evidence="2" id="KW-1185">Reference proteome</keyword>
<dbReference type="EMBL" id="JAEDAK010000007">
    <property type="protein sequence ID" value="MBH9577618.1"/>
    <property type="molecule type" value="Genomic_DNA"/>
</dbReference>
<evidence type="ECO:0000313" key="1">
    <source>
        <dbReference type="EMBL" id="MBH9577618.1"/>
    </source>
</evidence>
<dbReference type="Proteomes" id="UP000613266">
    <property type="component" value="Unassembled WGS sequence"/>
</dbReference>
<gene>
    <name evidence="1" type="ORF">I7X39_11965</name>
</gene>
<name>A0A931J4H0_9BURK</name>
<proteinExistence type="predicted"/>
<protein>
    <submittedName>
        <fullName evidence="1">PAAR domain-containing protein</fullName>
    </submittedName>
</protein>
<dbReference type="RefSeq" id="WP_198111387.1">
    <property type="nucleotide sequence ID" value="NZ_JAEDAK010000007.1"/>
</dbReference>